<evidence type="ECO:0000256" key="3">
    <source>
        <dbReference type="ARBA" id="ARBA00022807"/>
    </source>
</evidence>
<dbReference type="InterPro" id="IPR005754">
    <property type="entry name" value="Sortase"/>
</dbReference>
<evidence type="ECO:0000256" key="1">
    <source>
        <dbReference type="ARBA" id="ARBA00022670"/>
    </source>
</evidence>
<organism evidence="4 5">
    <name type="scientific">Enterococcus avium</name>
    <name type="common">Streptococcus avium</name>
    <dbReference type="NCBI Taxonomy" id="33945"/>
    <lineage>
        <taxon>Bacteria</taxon>
        <taxon>Bacillati</taxon>
        <taxon>Bacillota</taxon>
        <taxon>Bacilli</taxon>
        <taxon>Lactobacillales</taxon>
        <taxon>Enterococcaceae</taxon>
        <taxon>Enterococcus</taxon>
    </lineage>
</organism>
<protein>
    <submittedName>
        <fullName evidence="4">Class A sortase</fullName>
    </submittedName>
</protein>
<dbReference type="SUPFAM" id="SSF63817">
    <property type="entry name" value="Sortase"/>
    <property type="match status" value="1"/>
</dbReference>
<evidence type="ECO:0000313" key="4">
    <source>
        <dbReference type="EMBL" id="MDT2401420.1"/>
    </source>
</evidence>
<dbReference type="RefSeq" id="WP_311860777.1">
    <property type="nucleotide sequence ID" value="NZ_JARPWU010000164.1"/>
</dbReference>
<proteinExistence type="predicted"/>
<keyword evidence="2" id="KW-0378">Hydrolase</keyword>
<dbReference type="GO" id="GO:0006508">
    <property type="term" value="P:proteolysis"/>
    <property type="evidence" value="ECO:0007669"/>
    <property type="project" value="UniProtKB-KW"/>
</dbReference>
<dbReference type="Proteomes" id="UP001260773">
    <property type="component" value="Unassembled WGS sequence"/>
</dbReference>
<keyword evidence="1" id="KW-0645">Protease</keyword>
<dbReference type="GO" id="GO:0008234">
    <property type="term" value="F:cysteine-type peptidase activity"/>
    <property type="evidence" value="ECO:0007669"/>
    <property type="project" value="UniProtKB-KW"/>
</dbReference>
<evidence type="ECO:0000313" key="5">
    <source>
        <dbReference type="Proteomes" id="UP001260773"/>
    </source>
</evidence>
<comment type="caution">
    <text evidence="4">The sequence shown here is derived from an EMBL/GenBank/DDBJ whole genome shotgun (WGS) entry which is preliminary data.</text>
</comment>
<dbReference type="Pfam" id="PF04203">
    <property type="entry name" value="Sortase"/>
    <property type="match status" value="1"/>
</dbReference>
<accession>A0AAW8RNM5</accession>
<gene>
    <name evidence="4" type="ORF">P7D43_03485</name>
</gene>
<keyword evidence="3" id="KW-0788">Thiol protease</keyword>
<evidence type="ECO:0000256" key="2">
    <source>
        <dbReference type="ARBA" id="ARBA00022801"/>
    </source>
</evidence>
<dbReference type="Gene3D" id="2.40.260.10">
    <property type="entry name" value="Sortase"/>
    <property type="match status" value="1"/>
</dbReference>
<dbReference type="InterPro" id="IPR042007">
    <property type="entry name" value="Sortase_A"/>
</dbReference>
<dbReference type="CDD" id="cd06165">
    <property type="entry name" value="Sortase_A"/>
    <property type="match status" value="1"/>
</dbReference>
<sequence length="132" mass="14522">MVFNKQVSSFLMLNQTDRYRVTKFTKKELQTNSNEKGNYDFDSVKPVSTEQVVKAQFDKSKLPIIGAISIPSIEVSLPIFKGLDNSALLAGAGTMKLDQKLGSGNYSLASHSTVDKSLLFSPLEFLSLGEKI</sequence>
<reference evidence="4" key="1">
    <citation type="submission" date="2023-03" db="EMBL/GenBank/DDBJ databases">
        <authorList>
            <person name="Shen W."/>
            <person name="Cai J."/>
        </authorList>
    </citation>
    <scope>NUCLEOTIDE SEQUENCE</scope>
    <source>
        <strain evidence="4">P33-2</strain>
    </source>
</reference>
<dbReference type="EMBL" id="JARPWH010000007">
    <property type="protein sequence ID" value="MDT2401420.1"/>
    <property type="molecule type" value="Genomic_DNA"/>
</dbReference>
<dbReference type="AlphaFoldDB" id="A0AAW8RNM5"/>
<name>A0AAW8RNM5_ENTAV</name>
<dbReference type="InterPro" id="IPR023365">
    <property type="entry name" value="Sortase_dom-sf"/>
</dbReference>